<dbReference type="EMBL" id="LWCS01000054">
    <property type="protein sequence ID" value="OAN32492.1"/>
    <property type="molecule type" value="Genomic_DNA"/>
</dbReference>
<dbReference type="Gene3D" id="3.30.530.20">
    <property type="match status" value="1"/>
</dbReference>
<gene>
    <name evidence="1" type="ORF">A4X20_08165</name>
</gene>
<dbReference type="Proteomes" id="UP000078396">
    <property type="component" value="Unassembled WGS sequence"/>
</dbReference>
<sequence length="156" mass="17539">MKWSERITISRPLPEVKQAIVDAEELLAWSAWPEATGYSCRIDGDGRSVGSQIVFTDPHGVVQGRQVLETVRDDVVDFRLHNRGPGGREMHPHLRFRLVDLDGSHTQVHLDFEAEAPLPFGARHVVEAIMGRRVRALHVKDLEQLKAHVENGIGRS</sequence>
<dbReference type="InterPro" id="IPR023393">
    <property type="entry name" value="START-like_dom_sf"/>
</dbReference>
<accession>A0A178LMW1</accession>
<proteinExistence type="predicted"/>
<evidence type="ECO:0000313" key="2">
    <source>
        <dbReference type="Proteomes" id="UP000078396"/>
    </source>
</evidence>
<comment type="caution">
    <text evidence="1">The sequence shown here is derived from an EMBL/GenBank/DDBJ whole genome shotgun (WGS) entry which is preliminary data.</text>
</comment>
<protein>
    <recommendedName>
        <fullName evidence="3">Polyketide cyclase</fullName>
    </recommendedName>
</protein>
<reference evidence="1 2" key="1">
    <citation type="submission" date="2016-04" db="EMBL/GenBank/DDBJ databases">
        <title>Draft Genome Sequences of Staphylococcus capitis Strain H36, S. capitis Strain H65, S. cohnii Strain H62, S. hominis Strain H69, Mycobacterium iranicum Strain H39, Plantibacter sp. Strain H53, Pseudomonas oryzihabitans Strain H72, and Microbacterium sp. Strain H83, isolated from residential settings.</title>
        <authorList>
            <person name="Lymperopoulou D."/>
            <person name="Adams R.I."/>
            <person name="Lindow S."/>
            <person name="Coil D.A."/>
            <person name="Jospin G."/>
            <person name="Eisen J.A."/>
        </authorList>
    </citation>
    <scope>NUCLEOTIDE SEQUENCE [LARGE SCALE GENOMIC DNA]</scope>
    <source>
        <strain evidence="1 2">H39</strain>
    </source>
</reference>
<evidence type="ECO:0000313" key="1">
    <source>
        <dbReference type="EMBL" id="OAN32492.1"/>
    </source>
</evidence>
<name>A0A178LMW1_MYCIR</name>
<dbReference type="SUPFAM" id="SSF55961">
    <property type="entry name" value="Bet v1-like"/>
    <property type="match status" value="1"/>
</dbReference>
<dbReference type="AlphaFoldDB" id="A0A178LMW1"/>
<organism evidence="1 2">
    <name type="scientific">Mycolicibacterium iranicum</name>
    <name type="common">Mycobacterium iranicum</name>
    <dbReference type="NCBI Taxonomy" id="912594"/>
    <lineage>
        <taxon>Bacteria</taxon>
        <taxon>Bacillati</taxon>
        <taxon>Actinomycetota</taxon>
        <taxon>Actinomycetes</taxon>
        <taxon>Mycobacteriales</taxon>
        <taxon>Mycobacteriaceae</taxon>
        <taxon>Mycolicibacterium</taxon>
    </lineage>
</organism>
<dbReference type="RefSeq" id="WP_064284239.1">
    <property type="nucleotide sequence ID" value="NZ_LWCS01000054.1"/>
</dbReference>
<evidence type="ECO:0008006" key="3">
    <source>
        <dbReference type="Google" id="ProtNLM"/>
    </source>
</evidence>